<evidence type="ECO:0000256" key="2">
    <source>
        <dbReference type="ARBA" id="ARBA00022857"/>
    </source>
</evidence>
<gene>
    <name evidence="4" type="primary">g4864</name>
    <name evidence="4" type="ORF">VP750_LOCUS4149</name>
</gene>
<evidence type="ECO:0000313" key="5">
    <source>
        <dbReference type="Proteomes" id="UP001497392"/>
    </source>
</evidence>
<dbReference type="Proteomes" id="UP001497392">
    <property type="component" value="Unassembled WGS sequence"/>
</dbReference>
<sequence length="111" mass="12548">MPDLAAEVLANPEKYQGMSIPVNSGYITAADMEKELSQATNQNIRYHEMTDEQMASLPFPAAAELANMFAYYKRFPYYDQMREPSKCIYKGPSFAEWAQQNAKALKAQIPA</sequence>
<dbReference type="Gene3D" id="3.90.25.10">
    <property type="entry name" value="UDP-galactose 4-epimerase, domain 1"/>
    <property type="match status" value="1"/>
</dbReference>
<keyword evidence="2" id="KW-0521">NADP</keyword>
<dbReference type="InterPro" id="IPR008030">
    <property type="entry name" value="NmrA-like"/>
</dbReference>
<name>A0ABP1FRB9_9CHLO</name>
<dbReference type="Pfam" id="PF05368">
    <property type="entry name" value="NmrA"/>
    <property type="match status" value="1"/>
</dbReference>
<dbReference type="PANTHER" id="PTHR42748:SF7">
    <property type="entry name" value="NMRA LIKE REDOX SENSOR 1-RELATED"/>
    <property type="match status" value="1"/>
</dbReference>
<evidence type="ECO:0000259" key="3">
    <source>
        <dbReference type="Pfam" id="PF05368"/>
    </source>
</evidence>
<feature type="domain" description="NmrA-like" evidence="3">
    <location>
        <begin position="5"/>
        <end position="80"/>
    </location>
</feature>
<protein>
    <submittedName>
        <fullName evidence="4">G4864 protein</fullName>
    </submittedName>
</protein>
<dbReference type="InterPro" id="IPR036291">
    <property type="entry name" value="NAD(P)-bd_dom_sf"/>
</dbReference>
<dbReference type="EMBL" id="CAXHTA020000007">
    <property type="protein sequence ID" value="CAL5222490.1"/>
    <property type="molecule type" value="Genomic_DNA"/>
</dbReference>
<comment type="caution">
    <text evidence="4">The sequence shown here is derived from an EMBL/GenBank/DDBJ whole genome shotgun (WGS) entry which is preliminary data.</text>
</comment>
<evidence type="ECO:0000313" key="4">
    <source>
        <dbReference type="EMBL" id="CAL5222490.1"/>
    </source>
</evidence>
<reference evidence="4 5" key="1">
    <citation type="submission" date="2024-06" db="EMBL/GenBank/DDBJ databases">
        <authorList>
            <person name="Kraege A."/>
            <person name="Thomma B."/>
        </authorList>
    </citation>
    <scope>NUCLEOTIDE SEQUENCE [LARGE SCALE GENOMIC DNA]</scope>
</reference>
<evidence type="ECO:0000256" key="1">
    <source>
        <dbReference type="ARBA" id="ARBA00006328"/>
    </source>
</evidence>
<dbReference type="SUPFAM" id="SSF51735">
    <property type="entry name" value="NAD(P)-binding Rossmann-fold domains"/>
    <property type="match status" value="1"/>
</dbReference>
<dbReference type="Gene3D" id="3.40.50.720">
    <property type="entry name" value="NAD(P)-binding Rossmann-like Domain"/>
    <property type="match status" value="1"/>
</dbReference>
<keyword evidence="5" id="KW-1185">Reference proteome</keyword>
<dbReference type="InterPro" id="IPR051164">
    <property type="entry name" value="NmrA-like_oxidored"/>
</dbReference>
<comment type="similarity">
    <text evidence="1">Belongs to the NmrA-type oxidoreductase family.</text>
</comment>
<proteinExistence type="inferred from homology"/>
<accession>A0ABP1FRB9</accession>
<dbReference type="PANTHER" id="PTHR42748">
    <property type="entry name" value="NITROGEN METABOLITE REPRESSION PROTEIN NMRA FAMILY MEMBER"/>
    <property type="match status" value="1"/>
</dbReference>
<organism evidence="4 5">
    <name type="scientific">Coccomyxa viridis</name>
    <dbReference type="NCBI Taxonomy" id="1274662"/>
    <lineage>
        <taxon>Eukaryota</taxon>
        <taxon>Viridiplantae</taxon>
        <taxon>Chlorophyta</taxon>
        <taxon>core chlorophytes</taxon>
        <taxon>Trebouxiophyceae</taxon>
        <taxon>Trebouxiophyceae incertae sedis</taxon>
        <taxon>Coccomyxaceae</taxon>
        <taxon>Coccomyxa</taxon>
    </lineage>
</organism>